<dbReference type="Pfam" id="PF00266">
    <property type="entry name" value="Aminotran_5"/>
    <property type="match status" value="1"/>
</dbReference>
<dbReference type="EC" id="5.1.1.17" evidence="3"/>
<dbReference type="PANTHER" id="PTHR43092">
    <property type="entry name" value="L-CYSTEINE DESULFHYDRASE"/>
    <property type="match status" value="1"/>
</dbReference>
<name>A0A518DTC5_9BACT</name>
<dbReference type="Gene3D" id="3.40.640.10">
    <property type="entry name" value="Type I PLP-dependent aspartate aminotransferase-like (Major domain)"/>
    <property type="match status" value="1"/>
</dbReference>
<evidence type="ECO:0000313" key="3">
    <source>
        <dbReference type="EMBL" id="QDU95096.1"/>
    </source>
</evidence>
<sequence>MAMTESDTTDWLDDAPWQHWQERWRLRPGVNFLNHGSFGPSPDVVRQAQSEWTELLESQPMDFFVRTLEPAMTAAMQALAEFVGAAPENMVFSENATFAMNEVAHSFELSPGDEVLLNDHEYGAVRRIWQAACDRAGAVLNVAQLPQPLESKEQLVDAIFAAVTPRTRLLVVSHITSPTAIIFPVEEICRKARTLGVAVCVDGPHAIAQLPLSLDEMQCDYYTASCHKWLCAGFGSGFLYVHPSRQAAMRPNVVSWGRWPAVEPTDWRDDFVWQGTQDPSAYLSTTAAIEFMQSVPLTAFRQRTHALANYARARLAEFADTEPLTPDDPSWYGCMALAPLPAGDAIALQKRLWREHQIEVPIVDFHGRRFVRVSCHIYNHTAQIDHLAAALAQCDVK</sequence>
<dbReference type="PANTHER" id="PTHR43092:SF2">
    <property type="entry name" value="HERCYNYLCYSTEINE SULFOXIDE LYASE"/>
    <property type="match status" value="1"/>
</dbReference>
<dbReference type="InterPro" id="IPR015422">
    <property type="entry name" value="PyrdxlP-dep_Trfase_small"/>
</dbReference>
<dbReference type="EMBL" id="CP036433">
    <property type="protein sequence ID" value="QDU95096.1"/>
    <property type="molecule type" value="Genomic_DNA"/>
</dbReference>
<dbReference type="InterPro" id="IPR000192">
    <property type="entry name" value="Aminotrans_V_dom"/>
</dbReference>
<reference evidence="3 4" key="1">
    <citation type="submission" date="2019-02" db="EMBL/GenBank/DDBJ databases">
        <title>Deep-cultivation of Planctomycetes and their phenomic and genomic characterization uncovers novel biology.</title>
        <authorList>
            <person name="Wiegand S."/>
            <person name="Jogler M."/>
            <person name="Boedeker C."/>
            <person name="Pinto D."/>
            <person name="Vollmers J."/>
            <person name="Rivas-Marin E."/>
            <person name="Kohn T."/>
            <person name="Peeters S.H."/>
            <person name="Heuer A."/>
            <person name="Rast P."/>
            <person name="Oberbeckmann S."/>
            <person name="Bunk B."/>
            <person name="Jeske O."/>
            <person name="Meyerdierks A."/>
            <person name="Storesund J.E."/>
            <person name="Kallscheuer N."/>
            <person name="Luecker S."/>
            <person name="Lage O.M."/>
            <person name="Pohl T."/>
            <person name="Merkel B.J."/>
            <person name="Hornburger P."/>
            <person name="Mueller R.-W."/>
            <person name="Bruemmer F."/>
            <person name="Labrenz M."/>
            <person name="Spormann A.M."/>
            <person name="Op den Camp H."/>
            <person name="Overmann J."/>
            <person name="Amann R."/>
            <person name="Jetten M.S.M."/>
            <person name="Mascher T."/>
            <person name="Medema M.H."/>
            <person name="Devos D.P."/>
            <person name="Kaster A.-K."/>
            <person name="Ovreas L."/>
            <person name="Rohde M."/>
            <person name="Galperin M.Y."/>
            <person name="Jogler C."/>
        </authorList>
    </citation>
    <scope>NUCLEOTIDE SEQUENCE [LARGE SCALE GENOMIC DNA]</scope>
    <source>
        <strain evidence="3 4">Pla85_3_4</strain>
    </source>
</reference>
<gene>
    <name evidence="3" type="primary">cefD</name>
    <name evidence="3" type="ORF">Pla8534_29080</name>
</gene>
<dbReference type="AlphaFoldDB" id="A0A518DTC5"/>
<keyword evidence="1" id="KW-0663">Pyridoxal phosphate</keyword>
<keyword evidence="3" id="KW-0413">Isomerase</keyword>
<dbReference type="InterPro" id="IPR015424">
    <property type="entry name" value="PyrdxlP-dep_Trfase"/>
</dbReference>
<evidence type="ECO:0000256" key="1">
    <source>
        <dbReference type="ARBA" id="ARBA00022898"/>
    </source>
</evidence>
<dbReference type="KEGG" id="lcre:Pla8534_29080"/>
<dbReference type="Proteomes" id="UP000317648">
    <property type="component" value="Chromosome"/>
</dbReference>
<dbReference type="GO" id="GO:0045439">
    <property type="term" value="F:isopenicillin-N epimerase activity"/>
    <property type="evidence" value="ECO:0007669"/>
    <property type="project" value="UniProtKB-EC"/>
</dbReference>
<proteinExistence type="predicted"/>
<dbReference type="SUPFAM" id="SSF53383">
    <property type="entry name" value="PLP-dependent transferases"/>
    <property type="match status" value="1"/>
</dbReference>
<dbReference type="RefSeq" id="WP_197443281.1">
    <property type="nucleotide sequence ID" value="NZ_CP036433.1"/>
</dbReference>
<evidence type="ECO:0000313" key="4">
    <source>
        <dbReference type="Proteomes" id="UP000317648"/>
    </source>
</evidence>
<evidence type="ECO:0000259" key="2">
    <source>
        <dbReference type="Pfam" id="PF00266"/>
    </source>
</evidence>
<protein>
    <submittedName>
        <fullName evidence="3">Isopenicillin N epimerase</fullName>
        <ecNumber evidence="3">5.1.1.17</ecNumber>
    </submittedName>
</protein>
<organism evidence="3 4">
    <name type="scientific">Lignipirellula cremea</name>
    <dbReference type="NCBI Taxonomy" id="2528010"/>
    <lineage>
        <taxon>Bacteria</taxon>
        <taxon>Pseudomonadati</taxon>
        <taxon>Planctomycetota</taxon>
        <taxon>Planctomycetia</taxon>
        <taxon>Pirellulales</taxon>
        <taxon>Pirellulaceae</taxon>
        <taxon>Lignipirellula</taxon>
    </lineage>
</organism>
<keyword evidence="4" id="KW-1185">Reference proteome</keyword>
<dbReference type="InterPro" id="IPR015421">
    <property type="entry name" value="PyrdxlP-dep_Trfase_major"/>
</dbReference>
<feature type="domain" description="Aminotransferase class V" evidence="2">
    <location>
        <begin position="69"/>
        <end position="387"/>
    </location>
</feature>
<dbReference type="Gene3D" id="3.90.1150.10">
    <property type="entry name" value="Aspartate Aminotransferase, domain 1"/>
    <property type="match status" value="1"/>
</dbReference>
<accession>A0A518DTC5</accession>